<feature type="transmembrane region" description="Helical" evidence="1">
    <location>
        <begin position="190"/>
        <end position="211"/>
    </location>
</feature>
<keyword evidence="1" id="KW-0812">Transmembrane</keyword>
<keyword evidence="3" id="KW-1185">Reference proteome</keyword>
<feature type="transmembrane region" description="Helical" evidence="1">
    <location>
        <begin position="330"/>
        <end position="347"/>
    </location>
</feature>
<organism evidence="2 3">
    <name type="scientific">Actinophytocola xanthii</name>
    <dbReference type="NCBI Taxonomy" id="1912961"/>
    <lineage>
        <taxon>Bacteria</taxon>
        <taxon>Bacillati</taxon>
        <taxon>Actinomycetota</taxon>
        <taxon>Actinomycetes</taxon>
        <taxon>Pseudonocardiales</taxon>
        <taxon>Pseudonocardiaceae</taxon>
    </lineage>
</organism>
<feature type="transmembrane region" description="Helical" evidence="1">
    <location>
        <begin position="96"/>
        <end position="119"/>
    </location>
</feature>
<feature type="transmembrane region" description="Helical" evidence="1">
    <location>
        <begin position="446"/>
        <end position="469"/>
    </location>
</feature>
<sequence length="675" mass="71878">MTWFEAVPVALVTAAWLMGPGLAVGYLLGLRGVAAWGLAPIVSIALIASTAVGAEMLGIDWSVPVVLAACGAAVLVVGLGAVLLRRRAFFATRPDPRGVTLAAVAGMVPVLVLGIAAVVRAMGSPDAISQVFDTPFHYNALAYIRDTHQASSLTLSALGNPDIPAAFYPAAWHDIGSLVMMSTGTDIPTASNMLAGSVTVLLWPLSCLLLVRQLFGPNRAALAVAGVLSIGFPAFPWDLMGFGVLWPNLLGMSMAPAGLAVVATLTGWAREDAIGRGRAWLLLVVGGVAAGFAHPNVLFSLIVLSVFFVGATLLRRALRLRRDGRTVRGVGELVVFVGVLLVAWWWAATTPALANARGWIWRPFETPANAVGEVLLNSTNGHEALWLLSAVVIAGVVAARRHYPVLRLIVAGHLATAFLFVLAAAINRPDTQKFIGYWYNDSHRLAAMLPITAVPLAVGGVLLLATLVLEKVPTWVPRPVPQPLSRLRRLRAATPVAVGLTLVLIGATGLLYPKDREERITFTYPREPKAQLVTDEMRAFYDEIGDRLPEDAVVAGNPFDGSVMLWALEDRKVLFPHFLASHSKEQKYLARNIDEATSDPKVCQYARDLGVEYVLIGKTKVRDNAGYYAGIGDIAVSAGTPGFELLDSSGETRLYKIAACEDGGAGVPNATSPPR</sequence>
<feature type="transmembrane region" description="Helical" evidence="1">
    <location>
        <begin position="490"/>
        <end position="512"/>
    </location>
</feature>
<dbReference type="InterPro" id="IPR046671">
    <property type="entry name" value="DUF6541"/>
</dbReference>
<dbReference type="RefSeq" id="WP_075126065.1">
    <property type="nucleotide sequence ID" value="NZ_MSIE01000022.1"/>
</dbReference>
<evidence type="ECO:0008006" key="4">
    <source>
        <dbReference type="Google" id="ProtNLM"/>
    </source>
</evidence>
<comment type="caution">
    <text evidence="2">The sequence shown here is derived from an EMBL/GenBank/DDBJ whole genome shotgun (WGS) entry which is preliminary data.</text>
</comment>
<feature type="transmembrane region" description="Helical" evidence="1">
    <location>
        <begin position="35"/>
        <end position="59"/>
    </location>
</feature>
<protein>
    <recommendedName>
        <fullName evidence="4">Glycosyltransferase RgtA/B/C/D-like domain-containing protein</fullName>
    </recommendedName>
</protein>
<dbReference type="Pfam" id="PF20176">
    <property type="entry name" value="DUF6541"/>
    <property type="match status" value="1"/>
</dbReference>
<accession>A0A1Q8CRP4</accession>
<evidence type="ECO:0000313" key="2">
    <source>
        <dbReference type="EMBL" id="OLF17013.1"/>
    </source>
</evidence>
<feature type="transmembrane region" description="Helical" evidence="1">
    <location>
        <begin position="299"/>
        <end position="318"/>
    </location>
</feature>
<feature type="transmembrane region" description="Helical" evidence="1">
    <location>
        <begin position="6"/>
        <end position="28"/>
    </location>
</feature>
<keyword evidence="1" id="KW-0472">Membrane</keyword>
<reference evidence="2 3" key="1">
    <citation type="submission" date="2016-12" db="EMBL/GenBank/DDBJ databases">
        <title>The draft genome sequence of Actinophytocola sp. 11-183.</title>
        <authorList>
            <person name="Wang W."/>
            <person name="Yuan L."/>
        </authorList>
    </citation>
    <scope>NUCLEOTIDE SEQUENCE [LARGE SCALE GENOMIC DNA]</scope>
    <source>
        <strain evidence="2 3">11-183</strain>
    </source>
</reference>
<proteinExistence type="predicted"/>
<name>A0A1Q8CRP4_9PSEU</name>
<feature type="transmembrane region" description="Helical" evidence="1">
    <location>
        <begin position="220"/>
        <end position="239"/>
    </location>
</feature>
<keyword evidence="1" id="KW-1133">Transmembrane helix</keyword>
<gene>
    <name evidence="2" type="ORF">BU204_13835</name>
</gene>
<dbReference type="STRING" id="1912961.BU204_13835"/>
<evidence type="ECO:0000313" key="3">
    <source>
        <dbReference type="Proteomes" id="UP000185596"/>
    </source>
</evidence>
<dbReference type="AlphaFoldDB" id="A0A1Q8CRP4"/>
<dbReference type="EMBL" id="MSIE01000022">
    <property type="protein sequence ID" value="OLF17013.1"/>
    <property type="molecule type" value="Genomic_DNA"/>
</dbReference>
<feature type="transmembrane region" description="Helical" evidence="1">
    <location>
        <begin position="384"/>
        <end position="399"/>
    </location>
</feature>
<evidence type="ECO:0000256" key="1">
    <source>
        <dbReference type="SAM" id="Phobius"/>
    </source>
</evidence>
<dbReference type="OrthoDB" id="3251757at2"/>
<feature type="transmembrane region" description="Helical" evidence="1">
    <location>
        <begin position="406"/>
        <end position="426"/>
    </location>
</feature>
<feature type="transmembrane region" description="Helical" evidence="1">
    <location>
        <begin position="65"/>
        <end position="84"/>
    </location>
</feature>
<dbReference type="Proteomes" id="UP000185596">
    <property type="component" value="Unassembled WGS sequence"/>
</dbReference>